<accession>A0A1E4R8H7</accession>
<dbReference type="Proteomes" id="UP000094784">
    <property type="component" value="Unassembled WGS sequence"/>
</dbReference>
<evidence type="ECO:0000259" key="4">
    <source>
        <dbReference type="Pfam" id="PF22624"/>
    </source>
</evidence>
<dbReference type="GO" id="GO:0005829">
    <property type="term" value="C:cytosol"/>
    <property type="evidence" value="ECO:0007669"/>
    <property type="project" value="TreeGrafter"/>
</dbReference>
<dbReference type="AlphaFoldDB" id="A0A1E4R8H7"/>
<protein>
    <submittedName>
        <fullName evidence="5">4-phosphopantetheinyl transferase</fullName>
    </submittedName>
</protein>
<dbReference type="Pfam" id="PF22624">
    <property type="entry name" value="AASDHPPT_N"/>
    <property type="match status" value="1"/>
</dbReference>
<dbReference type="SUPFAM" id="SSF56214">
    <property type="entry name" value="4'-phosphopantetheinyl transferase"/>
    <property type="match status" value="2"/>
</dbReference>
<dbReference type="InterPro" id="IPR008278">
    <property type="entry name" value="4-PPantetheinyl_Trfase_dom"/>
</dbReference>
<name>A0A1E4R8H7_9BACI</name>
<comment type="caution">
    <text evidence="5">The sequence shown here is derived from an EMBL/GenBank/DDBJ whole genome shotgun (WGS) entry which is preliminary data.</text>
</comment>
<evidence type="ECO:0000313" key="5">
    <source>
        <dbReference type="EMBL" id="ODV56764.1"/>
    </source>
</evidence>
<reference evidence="5 6" key="1">
    <citation type="submission" date="2016-09" db="EMBL/GenBank/DDBJ databases">
        <title>Draft genome sequence of the soil isolate, Lysinibacillus fusiformis M5, a potential hypoxanthine producer.</title>
        <authorList>
            <person name="Gallegos-Monterrosa R."/>
            <person name="Maroti G."/>
            <person name="Balint B."/>
            <person name="Kovacs A.T."/>
        </authorList>
    </citation>
    <scope>NUCLEOTIDE SEQUENCE [LARGE SCALE GENOMIC DNA]</scope>
    <source>
        <strain evidence="5 6">M5</strain>
    </source>
</reference>
<evidence type="ECO:0000259" key="3">
    <source>
        <dbReference type="Pfam" id="PF01648"/>
    </source>
</evidence>
<dbReference type="RefSeq" id="WP_069481748.1">
    <property type="nucleotide sequence ID" value="NZ_JBGOGZ010000002.1"/>
</dbReference>
<organism evidence="5 6">
    <name type="scientific">Lysinibacillus fusiformis</name>
    <dbReference type="NCBI Taxonomy" id="28031"/>
    <lineage>
        <taxon>Bacteria</taxon>
        <taxon>Bacillati</taxon>
        <taxon>Bacillota</taxon>
        <taxon>Bacilli</taxon>
        <taxon>Bacillales</taxon>
        <taxon>Bacillaceae</taxon>
        <taxon>Lysinibacillus</taxon>
    </lineage>
</organism>
<dbReference type="Pfam" id="PF01648">
    <property type="entry name" value="ACPS"/>
    <property type="match status" value="1"/>
</dbReference>
<proteinExistence type="inferred from homology"/>
<dbReference type="InterPro" id="IPR055066">
    <property type="entry name" value="AASDHPPT_N"/>
</dbReference>
<dbReference type="EMBL" id="MECQ01000001">
    <property type="protein sequence ID" value="ODV56764.1"/>
    <property type="molecule type" value="Genomic_DNA"/>
</dbReference>
<gene>
    <name evidence="5" type="ORF">BG258_13110</name>
</gene>
<keyword evidence="2 5" id="KW-0808">Transferase</keyword>
<evidence type="ECO:0000313" key="6">
    <source>
        <dbReference type="Proteomes" id="UP000094784"/>
    </source>
</evidence>
<dbReference type="GO" id="GO:0008897">
    <property type="term" value="F:holo-[acyl-carrier-protein] synthase activity"/>
    <property type="evidence" value="ECO:0007669"/>
    <property type="project" value="InterPro"/>
</dbReference>
<dbReference type="PANTHER" id="PTHR12215">
    <property type="entry name" value="PHOSPHOPANTETHEINE TRANSFERASE"/>
    <property type="match status" value="1"/>
</dbReference>
<dbReference type="InterPro" id="IPR050559">
    <property type="entry name" value="P-Pant_transferase_sf"/>
</dbReference>
<evidence type="ECO:0000256" key="2">
    <source>
        <dbReference type="ARBA" id="ARBA00022679"/>
    </source>
</evidence>
<evidence type="ECO:0000256" key="1">
    <source>
        <dbReference type="ARBA" id="ARBA00010990"/>
    </source>
</evidence>
<sequence length="240" mass="28029">MIEICLIKVPVHISNYSELMNFVCTKKARRIESYLNKIDAYRSLLSELLMKYLLMKHLKCHPSDINIQTNTYGKPYCINGDYEFNISHSGEWVIGVIGNCDVGIDIEEMKANYEDEIIKNYFSSIENASYNQTPTEMKKEHFYDLWTLKEAFVKNIGLGLSIPLDSFSIETSHNGISIVQDISPYPYYFKQYNFINGYKISVCSKMNEFPSEQQLKIKEFSALEKIFLNNLILEEDKYYE</sequence>
<dbReference type="GO" id="GO:0000287">
    <property type="term" value="F:magnesium ion binding"/>
    <property type="evidence" value="ECO:0007669"/>
    <property type="project" value="InterPro"/>
</dbReference>
<feature type="domain" description="4'-phosphopantetheinyl transferase N-terminal" evidence="4">
    <location>
        <begin position="15"/>
        <end position="94"/>
    </location>
</feature>
<dbReference type="Gene3D" id="3.90.470.20">
    <property type="entry name" value="4'-phosphopantetheinyl transferase domain"/>
    <property type="match status" value="2"/>
</dbReference>
<comment type="similarity">
    <text evidence="1">Belongs to the P-Pant transferase superfamily. Gsp/Sfp/HetI/AcpT family.</text>
</comment>
<dbReference type="PANTHER" id="PTHR12215:SF10">
    <property type="entry name" value="L-AMINOADIPATE-SEMIALDEHYDE DEHYDROGENASE-PHOSPHOPANTETHEINYL TRANSFERASE"/>
    <property type="match status" value="1"/>
</dbReference>
<feature type="domain" description="4'-phosphopantetheinyl transferase" evidence="3">
    <location>
        <begin position="102"/>
        <end position="203"/>
    </location>
</feature>
<dbReference type="InterPro" id="IPR037143">
    <property type="entry name" value="4-PPantetheinyl_Trfase_dom_sf"/>
</dbReference>
<dbReference type="GO" id="GO:0019878">
    <property type="term" value="P:lysine biosynthetic process via aminoadipic acid"/>
    <property type="evidence" value="ECO:0007669"/>
    <property type="project" value="TreeGrafter"/>
</dbReference>